<dbReference type="Pfam" id="PF00486">
    <property type="entry name" value="Trans_reg_C"/>
    <property type="match status" value="1"/>
</dbReference>
<dbReference type="GO" id="GO:0000976">
    <property type="term" value="F:transcription cis-regulatory region binding"/>
    <property type="evidence" value="ECO:0007669"/>
    <property type="project" value="TreeGrafter"/>
</dbReference>
<dbReference type="InterPro" id="IPR036388">
    <property type="entry name" value="WH-like_DNA-bd_sf"/>
</dbReference>
<dbReference type="GO" id="GO:0032993">
    <property type="term" value="C:protein-DNA complex"/>
    <property type="evidence" value="ECO:0007669"/>
    <property type="project" value="TreeGrafter"/>
</dbReference>
<dbReference type="PROSITE" id="PS51755">
    <property type="entry name" value="OMPR_PHOB"/>
    <property type="match status" value="1"/>
</dbReference>
<evidence type="ECO:0000259" key="8">
    <source>
        <dbReference type="PROSITE" id="PS50110"/>
    </source>
</evidence>
<proteinExistence type="predicted"/>
<dbReference type="GO" id="GO:0000156">
    <property type="term" value="F:phosphorelay response regulator activity"/>
    <property type="evidence" value="ECO:0007669"/>
    <property type="project" value="TreeGrafter"/>
</dbReference>
<dbReference type="SMART" id="SM00448">
    <property type="entry name" value="REC"/>
    <property type="match status" value="1"/>
</dbReference>
<evidence type="ECO:0000259" key="9">
    <source>
        <dbReference type="PROSITE" id="PS51755"/>
    </source>
</evidence>
<evidence type="ECO:0000256" key="2">
    <source>
        <dbReference type="ARBA" id="ARBA00023012"/>
    </source>
</evidence>
<feature type="DNA-binding region" description="OmpR/PhoB-type" evidence="7">
    <location>
        <begin position="129"/>
        <end position="224"/>
    </location>
</feature>
<dbReference type="InterPro" id="IPR001789">
    <property type="entry name" value="Sig_transdc_resp-reg_receiver"/>
</dbReference>
<keyword evidence="2" id="KW-0902">Two-component regulatory system</keyword>
<dbReference type="Gene3D" id="1.10.10.10">
    <property type="entry name" value="Winged helix-like DNA-binding domain superfamily/Winged helix DNA-binding domain"/>
    <property type="match status" value="1"/>
</dbReference>
<dbReference type="KEGG" id="ant:Arnit_0360"/>
<dbReference type="InterPro" id="IPR016032">
    <property type="entry name" value="Sig_transdc_resp-reg_C-effctor"/>
</dbReference>
<protein>
    <submittedName>
        <fullName evidence="10">Two component transcriptional regulator, winged helix family</fullName>
    </submittedName>
</protein>
<dbReference type="eggNOG" id="COG0745">
    <property type="taxonomic scope" value="Bacteria"/>
</dbReference>
<dbReference type="PANTHER" id="PTHR48111">
    <property type="entry name" value="REGULATOR OF RPOS"/>
    <property type="match status" value="1"/>
</dbReference>
<dbReference type="Gene3D" id="3.40.50.2300">
    <property type="match status" value="1"/>
</dbReference>
<dbReference type="InterPro" id="IPR001867">
    <property type="entry name" value="OmpR/PhoB-type_DNA-bd"/>
</dbReference>
<accession>D5V5J0</accession>
<dbReference type="GO" id="GO:0005829">
    <property type="term" value="C:cytosol"/>
    <property type="evidence" value="ECO:0007669"/>
    <property type="project" value="TreeGrafter"/>
</dbReference>
<keyword evidence="4 7" id="KW-0238">DNA-binding</keyword>
<dbReference type="OrthoDB" id="5514345at2"/>
<dbReference type="AlphaFoldDB" id="D5V5J0"/>
<evidence type="ECO:0000256" key="4">
    <source>
        <dbReference type="ARBA" id="ARBA00023125"/>
    </source>
</evidence>
<keyword evidence="1 6" id="KW-0597">Phosphoprotein</keyword>
<dbReference type="EMBL" id="CP001999">
    <property type="protein sequence ID" value="ADG92026.1"/>
    <property type="molecule type" value="Genomic_DNA"/>
</dbReference>
<dbReference type="PANTHER" id="PTHR48111:SF1">
    <property type="entry name" value="TWO-COMPONENT RESPONSE REGULATOR ORR33"/>
    <property type="match status" value="1"/>
</dbReference>
<keyword evidence="11" id="KW-1185">Reference proteome</keyword>
<dbReference type="InterPro" id="IPR011006">
    <property type="entry name" value="CheY-like_superfamily"/>
</dbReference>
<dbReference type="CDD" id="cd00383">
    <property type="entry name" value="trans_reg_C"/>
    <property type="match status" value="1"/>
</dbReference>
<feature type="domain" description="OmpR/PhoB-type" evidence="9">
    <location>
        <begin position="129"/>
        <end position="224"/>
    </location>
</feature>
<evidence type="ECO:0000313" key="10">
    <source>
        <dbReference type="EMBL" id="ADG92026.1"/>
    </source>
</evidence>
<dbReference type="STRING" id="572480.Arnit_0360"/>
<feature type="modified residue" description="4-aspartylphosphate" evidence="6">
    <location>
        <position position="53"/>
    </location>
</feature>
<dbReference type="SMART" id="SM00862">
    <property type="entry name" value="Trans_reg_C"/>
    <property type="match status" value="1"/>
</dbReference>
<dbReference type="Pfam" id="PF00072">
    <property type="entry name" value="Response_reg"/>
    <property type="match status" value="1"/>
</dbReference>
<dbReference type="RefSeq" id="WP_013134171.1">
    <property type="nucleotide sequence ID" value="NC_014166.1"/>
</dbReference>
<feature type="domain" description="Response regulatory" evidence="8">
    <location>
        <begin position="5"/>
        <end position="118"/>
    </location>
</feature>
<dbReference type="GO" id="GO:0006355">
    <property type="term" value="P:regulation of DNA-templated transcription"/>
    <property type="evidence" value="ECO:0007669"/>
    <property type="project" value="InterPro"/>
</dbReference>
<dbReference type="CDD" id="cd17536">
    <property type="entry name" value="REC_YesN-like"/>
    <property type="match status" value="1"/>
</dbReference>
<dbReference type="InterPro" id="IPR039420">
    <property type="entry name" value="WalR-like"/>
</dbReference>
<sequence length="226" mass="26150">MGKLTILVVDDESINIQIISEILTDIYNIKIAKNGKSGYEAYEKYSPSLIISDINMPLMNGIEMVSKIRQKDQNTKVIFTTSHSELDYLLQSSSLKLTKYILKPIQREELLEAVNTAVEELQKYKIVSSHILQLNKEYIWDFKTLNLMKSEESIALTPTERKILNYLFSNVGSMLTYDDILYEAWEDYDMPSKQTLKTMMTNLRKKIPENIIHNIYGIGYKILTTS</sequence>
<gene>
    <name evidence="10" type="ordered locus">Arnit_0360</name>
</gene>
<dbReference type="SUPFAM" id="SSF52172">
    <property type="entry name" value="CheY-like"/>
    <property type="match status" value="1"/>
</dbReference>
<organism evidence="10 11">
    <name type="scientific">Arcobacter nitrofigilis (strain ATCC 33309 / DSM 7299 / CCUG 15893 / LMG 7604 / NCTC 12251 / CI)</name>
    <name type="common">Campylobacter nitrofigilis</name>
    <dbReference type="NCBI Taxonomy" id="572480"/>
    <lineage>
        <taxon>Bacteria</taxon>
        <taxon>Pseudomonadati</taxon>
        <taxon>Campylobacterota</taxon>
        <taxon>Epsilonproteobacteria</taxon>
        <taxon>Campylobacterales</taxon>
        <taxon>Arcobacteraceae</taxon>
        <taxon>Arcobacter</taxon>
    </lineage>
</organism>
<evidence type="ECO:0000313" key="11">
    <source>
        <dbReference type="Proteomes" id="UP000000939"/>
    </source>
</evidence>
<keyword evidence="3" id="KW-0805">Transcription regulation</keyword>
<evidence type="ECO:0000256" key="6">
    <source>
        <dbReference type="PROSITE-ProRule" id="PRU00169"/>
    </source>
</evidence>
<dbReference type="HOGENOM" id="CLU_000445_30_3_7"/>
<dbReference type="SUPFAM" id="SSF46894">
    <property type="entry name" value="C-terminal effector domain of the bipartite response regulators"/>
    <property type="match status" value="1"/>
</dbReference>
<evidence type="ECO:0000256" key="5">
    <source>
        <dbReference type="ARBA" id="ARBA00023163"/>
    </source>
</evidence>
<reference evidence="10 11" key="1">
    <citation type="journal article" date="2010" name="Stand. Genomic Sci.">
        <title>Complete genome sequence of Arcobacter nitrofigilis type strain (CI).</title>
        <authorList>
            <person name="Pati A."/>
            <person name="Gronow S."/>
            <person name="Lapidus A."/>
            <person name="Copeland A."/>
            <person name="Glavina Del Rio T."/>
            <person name="Nolan M."/>
            <person name="Lucas S."/>
            <person name="Tice H."/>
            <person name="Cheng J.F."/>
            <person name="Han C."/>
            <person name="Chertkov O."/>
            <person name="Bruce D."/>
            <person name="Tapia R."/>
            <person name="Goodwin L."/>
            <person name="Pitluck S."/>
            <person name="Liolios K."/>
            <person name="Ivanova N."/>
            <person name="Mavromatis K."/>
            <person name="Chen A."/>
            <person name="Palaniappan K."/>
            <person name="Land M."/>
            <person name="Hauser L."/>
            <person name="Chang Y.J."/>
            <person name="Jeffries C.D."/>
            <person name="Detter J.C."/>
            <person name="Rohde M."/>
            <person name="Goker M."/>
            <person name="Bristow J."/>
            <person name="Eisen J.A."/>
            <person name="Markowitz V."/>
            <person name="Hugenholtz P."/>
            <person name="Klenk H.P."/>
            <person name="Kyrpides N.C."/>
        </authorList>
    </citation>
    <scope>NUCLEOTIDE SEQUENCE [LARGE SCALE GENOMIC DNA]</scope>
    <source>
        <strain evidence="11">ATCC 33309 / DSM 7299 / CCUG 15893 / LMG 7604 / NCTC 12251 / CI</strain>
    </source>
</reference>
<keyword evidence="5" id="KW-0804">Transcription</keyword>
<evidence type="ECO:0000256" key="1">
    <source>
        <dbReference type="ARBA" id="ARBA00022553"/>
    </source>
</evidence>
<evidence type="ECO:0000256" key="3">
    <source>
        <dbReference type="ARBA" id="ARBA00023015"/>
    </source>
</evidence>
<dbReference type="PROSITE" id="PS50110">
    <property type="entry name" value="RESPONSE_REGULATORY"/>
    <property type="match status" value="1"/>
</dbReference>
<name>D5V5J0_ARCNC</name>
<dbReference type="Proteomes" id="UP000000939">
    <property type="component" value="Chromosome"/>
</dbReference>
<evidence type="ECO:0000256" key="7">
    <source>
        <dbReference type="PROSITE-ProRule" id="PRU01091"/>
    </source>
</evidence>